<organism evidence="2">
    <name type="scientific">Arundo donax</name>
    <name type="common">Giant reed</name>
    <name type="synonym">Donax arundinaceus</name>
    <dbReference type="NCBI Taxonomy" id="35708"/>
    <lineage>
        <taxon>Eukaryota</taxon>
        <taxon>Viridiplantae</taxon>
        <taxon>Streptophyta</taxon>
        <taxon>Embryophyta</taxon>
        <taxon>Tracheophyta</taxon>
        <taxon>Spermatophyta</taxon>
        <taxon>Magnoliopsida</taxon>
        <taxon>Liliopsida</taxon>
        <taxon>Poales</taxon>
        <taxon>Poaceae</taxon>
        <taxon>PACMAD clade</taxon>
        <taxon>Arundinoideae</taxon>
        <taxon>Arundineae</taxon>
        <taxon>Arundo</taxon>
    </lineage>
</organism>
<dbReference type="EMBL" id="GBRH01262351">
    <property type="protein sequence ID" value="JAD35544.1"/>
    <property type="molecule type" value="Transcribed_RNA"/>
</dbReference>
<dbReference type="AlphaFoldDB" id="A0A0A8Z833"/>
<evidence type="ECO:0000256" key="1">
    <source>
        <dbReference type="SAM" id="MobiDB-lite"/>
    </source>
</evidence>
<reference evidence="2" key="2">
    <citation type="journal article" date="2015" name="Data Brief">
        <title>Shoot transcriptome of the giant reed, Arundo donax.</title>
        <authorList>
            <person name="Barrero R.A."/>
            <person name="Guerrero F.D."/>
            <person name="Moolhuijzen P."/>
            <person name="Goolsby J.A."/>
            <person name="Tidwell J."/>
            <person name="Bellgard S.E."/>
            <person name="Bellgard M.I."/>
        </authorList>
    </citation>
    <scope>NUCLEOTIDE SEQUENCE</scope>
    <source>
        <tissue evidence="2">Shoot tissue taken approximately 20 cm above the soil surface</tissue>
    </source>
</reference>
<proteinExistence type="predicted"/>
<accession>A0A0A8Z833</accession>
<evidence type="ECO:0000313" key="2">
    <source>
        <dbReference type="EMBL" id="JAD35544.1"/>
    </source>
</evidence>
<feature type="region of interest" description="Disordered" evidence="1">
    <location>
        <begin position="34"/>
        <end position="56"/>
    </location>
</feature>
<protein>
    <submittedName>
        <fullName evidence="2">Uncharacterized protein</fullName>
    </submittedName>
</protein>
<name>A0A0A8Z833_ARUDO</name>
<sequence length="74" mass="8555">MSWVREWEKRNSYPTNCNPAEEVGLAGKWNLDEAAHPPDRCLSEPPELRRPPPPRLDARMLHVDAAMVSMKYHC</sequence>
<reference evidence="2" key="1">
    <citation type="submission" date="2014-09" db="EMBL/GenBank/DDBJ databases">
        <authorList>
            <person name="Magalhaes I.L.F."/>
            <person name="Oliveira U."/>
            <person name="Santos F.R."/>
            <person name="Vidigal T.H.D.A."/>
            <person name="Brescovit A.D."/>
            <person name="Santos A.J."/>
        </authorList>
    </citation>
    <scope>NUCLEOTIDE SEQUENCE</scope>
    <source>
        <tissue evidence="2">Shoot tissue taken approximately 20 cm above the soil surface</tissue>
    </source>
</reference>